<reference evidence="1 2" key="1">
    <citation type="journal article" date="2018" name="Front. Plant Sci.">
        <title>Red Clover (Trifolium pratense) and Zigzag Clover (T. medium) - A Picture of Genomic Similarities and Differences.</title>
        <authorList>
            <person name="Dluhosova J."/>
            <person name="Istvanek J."/>
            <person name="Nedelnik J."/>
            <person name="Repkova J."/>
        </authorList>
    </citation>
    <scope>NUCLEOTIDE SEQUENCE [LARGE SCALE GENOMIC DNA]</scope>
    <source>
        <strain evidence="2">cv. 10/8</strain>
        <tissue evidence="1">Leaf</tissue>
    </source>
</reference>
<sequence>GDLPKDLDINEDSDVYPIQVVGTRVVMQGDTEVHQSLIQWKNKTLEDETSRTMKFC</sequence>
<dbReference type="Proteomes" id="UP000265520">
    <property type="component" value="Unassembled WGS sequence"/>
</dbReference>
<dbReference type="AlphaFoldDB" id="A0A392SQG2"/>
<protein>
    <submittedName>
        <fullName evidence="1">Uncharacterized protein</fullName>
    </submittedName>
</protein>
<accession>A0A392SQG2</accession>
<feature type="non-terminal residue" evidence="1">
    <location>
        <position position="1"/>
    </location>
</feature>
<comment type="caution">
    <text evidence="1">The sequence shown here is derived from an EMBL/GenBank/DDBJ whole genome shotgun (WGS) entry which is preliminary data.</text>
</comment>
<name>A0A392SQG2_9FABA</name>
<proteinExistence type="predicted"/>
<keyword evidence="2" id="KW-1185">Reference proteome</keyword>
<organism evidence="1 2">
    <name type="scientific">Trifolium medium</name>
    <dbReference type="NCBI Taxonomy" id="97028"/>
    <lineage>
        <taxon>Eukaryota</taxon>
        <taxon>Viridiplantae</taxon>
        <taxon>Streptophyta</taxon>
        <taxon>Embryophyta</taxon>
        <taxon>Tracheophyta</taxon>
        <taxon>Spermatophyta</taxon>
        <taxon>Magnoliopsida</taxon>
        <taxon>eudicotyledons</taxon>
        <taxon>Gunneridae</taxon>
        <taxon>Pentapetalae</taxon>
        <taxon>rosids</taxon>
        <taxon>fabids</taxon>
        <taxon>Fabales</taxon>
        <taxon>Fabaceae</taxon>
        <taxon>Papilionoideae</taxon>
        <taxon>50 kb inversion clade</taxon>
        <taxon>NPAAA clade</taxon>
        <taxon>Hologalegina</taxon>
        <taxon>IRL clade</taxon>
        <taxon>Trifolieae</taxon>
        <taxon>Trifolium</taxon>
    </lineage>
</organism>
<evidence type="ECO:0000313" key="1">
    <source>
        <dbReference type="EMBL" id="MCI50454.1"/>
    </source>
</evidence>
<dbReference type="EMBL" id="LXQA010416922">
    <property type="protein sequence ID" value="MCI50454.1"/>
    <property type="molecule type" value="Genomic_DNA"/>
</dbReference>
<evidence type="ECO:0000313" key="2">
    <source>
        <dbReference type="Proteomes" id="UP000265520"/>
    </source>
</evidence>